<dbReference type="Proteomes" id="UP000663937">
    <property type="component" value="Chromosome"/>
</dbReference>
<dbReference type="KEGG" id="psic:J4E96_14455"/>
<keyword evidence="3" id="KW-1185">Reference proteome</keyword>
<proteinExistence type="predicted"/>
<reference evidence="2" key="1">
    <citation type="submission" date="2021-03" db="EMBL/GenBank/DDBJ databases">
        <title>Pengzhenrongella sicca gen. nov., sp. nov., a new member of suborder Micrococcineae isolated from High-Arctic tundra soil.</title>
        <authorList>
            <person name="Peng F."/>
        </authorList>
    </citation>
    <scope>NUCLEOTIDE SEQUENCE</scope>
    <source>
        <strain evidence="2">LRZ-2</strain>
    </source>
</reference>
<feature type="compositionally biased region" description="Basic and acidic residues" evidence="1">
    <location>
        <begin position="58"/>
        <end position="69"/>
    </location>
</feature>
<dbReference type="EMBL" id="CP071868">
    <property type="protein sequence ID" value="QTE28557.1"/>
    <property type="molecule type" value="Genomic_DNA"/>
</dbReference>
<dbReference type="AlphaFoldDB" id="A0A8A4ZDJ6"/>
<evidence type="ECO:0000313" key="2">
    <source>
        <dbReference type="EMBL" id="QTE28557.1"/>
    </source>
</evidence>
<protein>
    <submittedName>
        <fullName evidence="2">Uncharacterized protein</fullName>
    </submittedName>
</protein>
<name>A0A8A4ZDJ6_9MICO</name>
<feature type="compositionally biased region" description="Low complexity" evidence="1">
    <location>
        <begin position="45"/>
        <end position="56"/>
    </location>
</feature>
<organism evidence="2 3">
    <name type="scientific">Pengzhenrongella sicca</name>
    <dbReference type="NCBI Taxonomy" id="2819238"/>
    <lineage>
        <taxon>Bacteria</taxon>
        <taxon>Bacillati</taxon>
        <taxon>Actinomycetota</taxon>
        <taxon>Actinomycetes</taxon>
        <taxon>Micrococcales</taxon>
        <taxon>Pengzhenrongella</taxon>
    </lineage>
</organism>
<feature type="region of interest" description="Disordered" evidence="1">
    <location>
        <begin position="37"/>
        <end position="69"/>
    </location>
</feature>
<sequence length="69" mass="7406">MTYTGPDLDDDNKAEIVVGATATLHYTYGASTTSNLETFRTPRNAGSAASRRAASGHPDVREGRWHLGL</sequence>
<evidence type="ECO:0000256" key="1">
    <source>
        <dbReference type="SAM" id="MobiDB-lite"/>
    </source>
</evidence>
<gene>
    <name evidence="2" type="ORF">J4E96_14455</name>
</gene>
<dbReference type="RefSeq" id="WP_227422793.1">
    <property type="nucleotide sequence ID" value="NZ_CP071868.1"/>
</dbReference>
<accession>A0A8A4ZDJ6</accession>
<evidence type="ECO:0000313" key="3">
    <source>
        <dbReference type="Proteomes" id="UP000663937"/>
    </source>
</evidence>